<dbReference type="KEGG" id="ole:K0B96_08325"/>
<dbReference type="NCBIfam" id="NF006053">
    <property type="entry name" value="PRK08201.1"/>
    <property type="match status" value="1"/>
</dbReference>
<evidence type="ECO:0000259" key="4">
    <source>
        <dbReference type="Pfam" id="PF07687"/>
    </source>
</evidence>
<keyword evidence="1" id="KW-0645">Protease</keyword>
<proteinExistence type="predicted"/>
<dbReference type="EMBL" id="CP080507">
    <property type="protein sequence ID" value="QYM80594.1"/>
    <property type="molecule type" value="Genomic_DNA"/>
</dbReference>
<keyword evidence="2" id="KW-0479">Metal-binding</keyword>
<gene>
    <name evidence="5" type="ORF">K0B96_08325</name>
</gene>
<dbReference type="SUPFAM" id="SSF53187">
    <property type="entry name" value="Zn-dependent exopeptidases"/>
    <property type="match status" value="1"/>
</dbReference>
<dbReference type="RefSeq" id="WP_220166014.1">
    <property type="nucleotide sequence ID" value="NZ_CP080507.1"/>
</dbReference>
<keyword evidence="3 5" id="KW-0378">Hydrolase</keyword>
<dbReference type="Pfam" id="PF07687">
    <property type="entry name" value="M20_dimer"/>
    <property type="match status" value="1"/>
</dbReference>
<reference evidence="5" key="1">
    <citation type="submission" date="2021-08" db="EMBL/GenBank/DDBJ databases">
        <title>Genome of a novel bacterium of the phylum Verrucomicrobia, Oleiharenicola sp. KSB-15.</title>
        <authorList>
            <person name="Chung J.-H."/>
            <person name="Ahn J.-H."/>
            <person name="Yoon Y."/>
            <person name="Kim D.-Y."/>
            <person name="An S.-H."/>
            <person name="Park I."/>
            <person name="Yeon J."/>
        </authorList>
    </citation>
    <scope>NUCLEOTIDE SEQUENCE</scope>
    <source>
        <strain evidence="5">KSB-15</strain>
    </source>
</reference>
<dbReference type="PANTHER" id="PTHR43270">
    <property type="entry name" value="BETA-ALA-HIS DIPEPTIDASE"/>
    <property type="match status" value="1"/>
</dbReference>
<dbReference type="GO" id="GO:0006508">
    <property type="term" value="P:proteolysis"/>
    <property type="evidence" value="ECO:0007669"/>
    <property type="project" value="UniProtKB-KW"/>
</dbReference>
<evidence type="ECO:0000256" key="1">
    <source>
        <dbReference type="ARBA" id="ARBA00022670"/>
    </source>
</evidence>
<dbReference type="Pfam" id="PF01546">
    <property type="entry name" value="Peptidase_M20"/>
    <property type="match status" value="1"/>
</dbReference>
<dbReference type="Proteomes" id="UP000825051">
    <property type="component" value="Chromosome"/>
</dbReference>
<dbReference type="EC" id="3.4.13.-" evidence="5"/>
<protein>
    <submittedName>
        <fullName evidence="5">Dipeptidase</fullName>
        <ecNumber evidence="5">3.4.13.-</ecNumber>
    </submittedName>
</protein>
<evidence type="ECO:0000313" key="5">
    <source>
        <dbReference type="EMBL" id="QYM80594.1"/>
    </source>
</evidence>
<dbReference type="PANTHER" id="PTHR43270:SF12">
    <property type="entry name" value="SUCCINYL-DIAMINOPIMELATE DESUCCINYLASE"/>
    <property type="match status" value="1"/>
</dbReference>
<dbReference type="GO" id="GO:0016805">
    <property type="term" value="F:dipeptidase activity"/>
    <property type="evidence" value="ECO:0007669"/>
    <property type="project" value="UniProtKB-KW"/>
</dbReference>
<dbReference type="GO" id="GO:0046872">
    <property type="term" value="F:metal ion binding"/>
    <property type="evidence" value="ECO:0007669"/>
    <property type="project" value="UniProtKB-KW"/>
</dbReference>
<evidence type="ECO:0000256" key="3">
    <source>
        <dbReference type="ARBA" id="ARBA00022801"/>
    </source>
</evidence>
<organism evidence="5 6">
    <name type="scientific">Horticoccus luteus</name>
    <dbReference type="NCBI Taxonomy" id="2862869"/>
    <lineage>
        <taxon>Bacteria</taxon>
        <taxon>Pseudomonadati</taxon>
        <taxon>Verrucomicrobiota</taxon>
        <taxon>Opitutia</taxon>
        <taxon>Opitutales</taxon>
        <taxon>Opitutaceae</taxon>
        <taxon>Horticoccus</taxon>
    </lineage>
</organism>
<dbReference type="InterPro" id="IPR002933">
    <property type="entry name" value="Peptidase_M20"/>
</dbReference>
<keyword evidence="6" id="KW-1185">Reference proteome</keyword>
<dbReference type="InterPro" id="IPR011650">
    <property type="entry name" value="Peptidase_M20_dimer"/>
</dbReference>
<name>A0A8F9TWN2_9BACT</name>
<evidence type="ECO:0000256" key="2">
    <source>
        <dbReference type="ARBA" id="ARBA00022723"/>
    </source>
</evidence>
<feature type="domain" description="Peptidase M20 dimerisation" evidence="4">
    <location>
        <begin position="191"/>
        <end position="341"/>
    </location>
</feature>
<dbReference type="Gene3D" id="3.30.70.360">
    <property type="match status" value="1"/>
</dbReference>
<evidence type="ECO:0000313" key="6">
    <source>
        <dbReference type="Proteomes" id="UP000825051"/>
    </source>
</evidence>
<keyword evidence="5" id="KW-0224">Dipeptidase</keyword>
<accession>A0A8F9TWN2</accession>
<sequence length="459" mass="50134">MFDPIEKLKEFIRHQSISADSTAKAGMQGAQQFVADLLKSFGFAVESVTTALHPIIFAQRGGDPSWPHVVIYGHYDVQPADPLALWKTPAFEPTIIGNRIYGRGAADNKGPLMTNIAAVAQLLEQHPNLPLRITFLIEGEEEMGSPSFPKFLETYADKLREADFVFLSDTALPNEQQVVITAGLRGLALFDVHLTGAKGDLHSGLHGGVLRNPIQALAEILATLHTPEGRVNVPGFYDDVLDVEPWERDELKKLGADEKAYADFLGIDTFYTTPGFSPFESVRFQPTLEFNGIGGGYQGEGTKTVIPSKAFAKISCRLVPNQEPDKIKKLVMDAIRARTPKGIKLEFVDQHKGDPYVVVPPGRSNTPVDQSPVLAKAFRATDAAVTTVWGRPPLYLREGGSVPIIADIKHTTGLDSVMFGLFLPEDNLHAPNESFNLDVMRKGIETTRRILASVAGVTA</sequence>
<dbReference type="InterPro" id="IPR051458">
    <property type="entry name" value="Cyt/Met_Dipeptidase"/>
</dbReference>
<dbReference type="NCBIfam" id="NF006579">
    <property type="entry name" value="PRK09104.1"/>
    <property type="match status" value="1"/>
</dbReference>
<dbReference type="AlphaFoldDB" id="A0A8F9TWN2"/>
<dbReference type="Gene3D" id="3.40.630.10">
    <property type="entry name" value="Zn peptidases"/>
    <property type="match status" value="1"/>
</dbReference>